<dbReference type="Pfam" id="PF06289">
    <property type="entry name" value="FlbD"/>
    <property type="match status" value="1"/>
</dbReference>
<proteinExistence type="predicted"/>
<comment type="caution">
    <text evidence="1">The sequence shown here is derived from an EMBL/GenBank/DDBJ whole genome shotgun (WGS) entry which is preliminary data.</text>
</comment>
<gene>
    <name evidence="1" type="ORF">FD50_GL000436</name>
</gene>
<accession>A0A0R1V1Z4</accession>
<dbReference type="STRING" id="1423801.FD50_GL000436"/>
<organism evidence="1 2">
    <name type="scientific">Liquorilactobacillus satsumensis DSM 16230 = JCM 12392</name>
    <dbReference type="NCBI Taxonomy" id="1423801"/>
    <lineage>
        <taxon>Bacteria</taxon>
        <taxon>Bacillati</taxon>
        <taxon>Bacillota</taxon>
        <taxon>Bacilli</taxon>
        <taxon>Lactobacillales</taxon>
        <taxon>Lactobacillaceae</taxon>
        <taxon>Liquorilactobacillus</taxon>
    </lineage>
</organism>
<reference evidence="1 2" key="1">
    <citation type="journal article" date="2015" name="Genome Announc.">
        <title>Expanding the biotechnology potential of lactobacilli through comparative genomics of 213 strains and associated genera.</title>
        <authorList>
            <person name="Sun Z."/>
            <person name="Harris H.M."/>
            <person name="McCann A."/>
            <person name="Guo C."/>
            <person name="Argimon S."/>
            <person name="Zhang W."/>
            <person name="Yang X."/>
            <person name="Jeffery I.B."/>
            <person name="Cooney J.C."/>
            <person name="Kagawa T.F."/>
            <person name="Liu W."/>
            <person name="Song Y."/>
            <person name="Salvetti E."/>
            <person name="Wrobel A."/>
            <person name="Rasinkangas P."/>
            <person name="Parkhill J."/>
            <person name="Rea M.C."/>
            <person name="O'Sullivan O."/>
            <person name="Ritari J."/>
            <person name="Douillard F.P."/>
            <person name="Paul Ross R."/>
            <person name="Yang R."/>
            <person name="Briner A.E."/>
            <person name="Felis G.E."/>
            <person name="de Vos W.M."/>
            <person name="Barrangou R."/>
            <person name="Klaenhammer T.R."/>
            <person name="Caufield P.W."/>
            <person name="Cui Y."/>
            <person name="Zhang H."/>
            <person name="O'Toole P.W."/>
        </authorList>
    </citation>
    <scope>NUCLEOTIDE SEQUENCE [LARGE SCALE GENOMIC DNA]</scope>
    <source>
        <strain evidence="1 2">DSM 16230</strain>
    </source>
</reference>
<keyword evidence="2" id="KW-1185">Reference proteome</keyword>
<evidence type="ECO:0008006" key="3">
    <source>
        <dbReference type="Google" id="ProtNLM"/>
    </source>
</evidence>
<dbReference type="InterPro" id="IPR009384">
    <property type="entry name" value="SwrD-like"/>
</dbReference>
<dbReference type="PATRIC" id="fig|1423801.4.peg.443"/>
<dbReference type="AlphaFoldDB" id="A0A0R1V1Z4"/>
<sequence length="86" mass="9885">MGFDFDSNRGDVYMIKLLALDGRSFFLNPDLIYRIEATPDTVITLTDGKTLIVRETASAVVELIIAYRRKIYQHNWGLDCEQAEKE</sequence>
<dbReference type="Proteomes" id="UP000051166">
    <property type="component" value="Unassembled WGS sequence"/>
</dbReference>
<protein>
    <recommendedName>
        <fullName evidence="3">Flagellar protein FlbD</fullName>
    </recommendedName>
</protein>
<evidence type="ECO:0000313" key="1">
    <source>
        <dbReference type="EMBL" id="KRL99156.1"/>
    </source>
</evidence>
<dbReference type="PANTHER" id="PTHR39185">
    <property type="entry name" value="SWARMING MOTILITY PROTEIN SWRD"/>
    <property type="match status" value="1"/>
</dbReference>
<dbReference type="PANTHER" id="PTHR39185:SF1">
    <property type="entry name" value="SWARMING MOTILITY PROTEIN SWRD"/>
    <property type="match status" value="1"/>
</dbReference>
<name>A0A0R1V1Z4_9LACO</name>
<dbReference type="EMBL" id="AZFQ01000034">
    <property type="protein sequence ID" value="KRL99156.1"/>
    <property type="molecule type" value="Genomic_DNA"/>
</dbReference>
<evidence type="ECO:0000313" key="2">
    <source>
        <dbReference type="Proteomes" id="UP000051166"/>
    </source>
</evidence>